<dbReference type="EMBL" id="CZAE01000016">
    <property type="protein sequence ID" value="CUP71369.1"/>
    <property type="molecule type" value="Genomic_DNA"/>
</dbReference>
<organism evidence="1 3">
    <name type="scientific">Bacteroides faecis</name>
    <dbReference type="NCBI Taxonomy" id="674529"/>
    <lineage>
        <taxon>Bacteria</taxon>
        <taxon>Pseudomonadati</taxon>
        <taxon>Bacteroidota</taxon>
        <taxon>Bacteroidia</taxon>
        <taxon>Bacteroidales</taxon>
        <taxon>Bacteroidaceae</taxon>
        <taxon>Bacteroides</taxon>
    </lineage>
</organism>
<reference evidence="2" key="2">
    <citation type="submission" date="2019-11" db="EMBL/GenBank/DDBJ databases">
        <authorList>
            <person name="Feng L."/>
        </authorList>
    </citation>
    <scope>NUCLEOTIDE SEQUENCE</scope>
    <source>
        <strain evidence="2">BfaecisLFYP10</strain>
    </source>
</reference>
<dbReference type="Proteomes" id="UP000095606">
    <property type="component" value="Unassembled WGS sequence"/>
</dbReference>
<proteinExistence type="predicted"/>
<dbReference type="EMBL" id="CACRSZ010000054">
    <property type="protein sequence ID" value="VYT31037.1"/>
    <property type="molecule type" value="Genomic_DNA"/>
</dbReference>
<accession>A0A174QMF1</accession>
<protein>
    <submittedName>
        <fullName evidence="1">Uncharacterized protein</fullName>
    </submittedName>
</protein>
<name>A0A174QMF1_9BACE</name>
<dbReference type="AlphaFoldDB" id="A0A174QMF1"/>
<sequence>MYDTLIAYHTLELIRDSFLLSDSGMMKFIVFAMRIFYSCTK</sequence>
<evidence type="ECO:0000313" key="1">
    <source>
        <dbReference type="EMBL" id="CUP71369.1"/>
    </source>
</evidence>
<gene>
    <name evidence="2" type="ORF">BFLFYP10_02319</name>
    <name evidence="1" type="ORF">ERS852461_03209</name>
</gene>
<reference evidence="1 3" key="1">
    <citation type="submission" date="2015-09" db="EMBL/GenBank/DDBJ databases">
        <authorList>
            <consortium name="Pathogen Informatics"/>
        </authorList>
    </citation>
    <scope>NUCLEOTIDE SEQUENCE [LARGE SCALE GENOMIC DNA]</scope>
    <source>
        <strain evidence="1 3">2789STDY5834846</strain>
    </source>
</reference>
<accession>A0A6N2VN11</accession>
<evidence type="ECO:0000313" key="2">
    <source>
        <dbReference type="EMBL" id="VYT31037.1"/>
    </source>
</evidence>
<evidence type="ECO:0000313" key="3">
    <source>
        <dbReference type="Proteomes" id="UP000095606"/>
    </source>
</evidence>